<feature type="transmembrane region" description="Helical" evidence="6">
    <location>
        <begin position="209"/>
        <end position="230"/>
    </location>
</feature>
<proteinExistence type="predicted"/>
<dbReference type="STRING" id="742823.HMPREF9465_00434"/>
<dbReference type="Pfam" id="PF02653">
    <property type="entry name" value="BPD_transp_2"/>
    <property type="match status" value="1"/>
</dbReference>
<dbReference type="PANTHER" id="PTHR32196">
    <property type="entry name" value="ABC TRANSPORTER PERMEASE PROTEIN YPHD-RELATED-RELATED"/>
    <property type="match status" value="1"/>
</dbReference>
<comment type="caution">
    <text evidence="7">The sequence shown here is derived from an EMBL/GenBank/DDBJ whole genome shotgun (WGS) entry which is preliminary data.</text>
</comment>
<evidence type="ECO:0000313" key="7">
    <source>
        <dbReference type="EMBL" id="EKB31979.1"/>
    </source>
</evidence>
<evidence type="ECO:0000256" key="5">
    <source>
        <dbReference type="ARBA" id="ARBA00023136"/>
    </source>
</evidence>
<name>K1KJM2_9BURK</name>
<dbReference type="EMBL" id="ADMG01000015">
    <property type="protein sequence ID" value="EKB31979.1"/>
    <property type="molecule type" value="Genomic_DNA"/>
</dbReference>
<keyword evidence="2" id="KW-1003">Cell membrane</keyword>
<dbReference type="GO" id="GO:0022857">
    <property type="term" value="F:transmembrane transporter activity"/>
    <property type="evidence" value="ECO:0007669"/>
    <property type="project" value="InterPro"/>
</dbReference>
<reference evidence="7 8" key="1">
    <citation type="submission" date="2012-05" db="EMBL/GenBank/DDBJ databases">
        <title>The Genome Sequence of Sutterella wadsworthensis 2_1_59BFAA.</title>
        <authorList>
            <consortium name="The Broad Institute Genome Sequencing Platform"/>
            <person name="Earl A."/>
            <person name="Ward D."/>
            <person name="Feldgarden M."/>
            <person name="Gevers D."/>
            <person name="Daigneault M."/>
            <person name="Strauss J."/>
            <person name="Allen-Vercoe E."/>
            <person name="Walker B."/>
            <person name="Young S.K."/>
            <person name="Zeng Q."/>
            <person name="Gargeya S."/>
            <person name="Fitzgerald M."/>
            <person name="Haas B."/>
            <person name="Abouelleil A."/>
            <person name="Alvarado L."/>
            <person name="Arachchi H.M."/>
            <person name="Berlin A.M."/>
            <person name="Chapman S.B."/>
            <person name="Goldberg J."/>
            <person name="Griggs A."/>
            <person name="Gujja S."/>
            <person name="Hansen M."/>
            <person name="Howarth C."/>
            <person name="Imamovic A."/>
            <person name="Larimer J."/>
            <person name="McCowen C."/>
            <person name="Montmayeur A."/>
            <person name="Murphy C."/>
            <person name="Neiman D."/>
            <person name="Pearson M."/>
            <person name="Priest M."/>
            <person name="Roberts A."/>
            <person name="Saif S."/>
            <person name="Shea T."/>
            <person name="Sisk P."/>
            <person name="Sykes S."/>
            <person name="Wortman J."/>
            <person name="Nusbaum C."/>
            <person name="Birren B."/>
        </authorList>
    </citation>
    <scope>NUCLEOTIDE SEQUENCE [LARGE SCALE GENOMIC DNA]</scope>
    <source>
        <strain evidence="7 8">2_1_59BFAA</strain>
    </source>
</reference>
<feature type="transmembrane region" description="Helical" evidence="6">
    <location>
        <begin position="86"/>
        <end position="106"/>
    </location>
</feature>
<keyword evidence="8" id="KW-1185">Reference proteome</keyword>
<dbReference type="Proteomes" id="UP000005835">
    <property type="component" value="Unassembled WGS sequence"/>
</dbReference>
<evidence type="ECO:0000256" key="1">
    <source>
        <dbReference type="ARBA" id="ARBA00004651"/>
    </source>
</evidence>
<dbReference type="AlphaFoldDB" id="K1KJM2"/>
<accession>K1KJM2</accession>
<organism evidence="7 8">
    <name type="scientific">Sutterella wadsworthensis 2_1_59BFAA</name>
    <dbReference type="NCBI Taxonomy" id="742823"/>
    <lineage>
        <taxon>Bacteria</taxon>
        <taxon>Pseudomonadati</taxon>
        <taxon>Pseudomonadota</taxon>
        <taxon>Betaproteobacteria</taxon>
        <taxon>Burkholderiales</taxon>
        <taxon>Sutterellaceae</taxon>
        <taxon>Sutterella</taxon>
    </lineage>
</organism>
<dbReference type="PANTHER" id="PTHR32196:SF69">
    <property type="entry name" value="BRANCHED-CHAIN AMINO ACID TRANSPORT SYSTEM, PERMEASE PROTEIN"/>
    <property type="match status" value="1"/>
</dbReference>
<evidence type="ECO:0000256" key="2">
    <source>
        <dbReference type="ARBA" id="ARBA00022475"/>
    </source>
</evidence>
<dbReference type="InterPro" id="IPR001851">
    <property type="entry name" value="ABC_transp_permease"/>
</dbReference>
<feature type="transmembrane region" description="Helical" evidence="6">
    <location>
        <begin position="266"/>
        <end position="283"/>
    </location>
</feature>
<feature type="transmembrane region" description="Helical" evidence="6">
    <location>
        <begin position="126"/>
        <end position="153"/>
    </location>
</feature>
<evidence type="ECO:0000313" key="8">
    <source>
        <dbReference type="Proteomes" id="UP000005835"/>
    </source>
</evidence>
<evidence type="ECO:0000256" key="4">
    <source>
        <dbReference type="ARBA" id="ARBA00022989"/>
    </source>
</evidence>
<keyword evidence="5 6" id="KW-0472">Membrane</keyword>
<keyword evidence="4 6" id="KW-1133">Transmembrane helix</keyword>
<dbReference type="PATRIC" id="fig|742823.3.peg.431"/>
<feature type="transmembrane region" description="Helical" evidence="6">
    <location>
        <begin position="182"/>
        <end position="203"/>
    </location>
</feature>
<protein>
    <recommendedName>
        <fullName evidence="9">ABC transporter permease</fullName>
    </recommendedName>
</protein>
<gene>
    <name evidence="7" type="ORF">HMPREF9465_00434</name>
</gene>
<feature type="transmembrane region" description="Helical" evidence="6">
    <location>
        <begin position="41"/>
        <end position="74"/>
    </location>
</feature>
<evidence type="ECO:0008006" key="9">
    <source>
        <dbReference type="Google" id="ProtNLM"/>
    </source>
</evidence>
<sequence>MLDLILSTVGQGLQWSVLALGVFLTFRILDIADLSVEGSFPLGAAVAATAITAGLGLPAAFVLALVAGSLAGGVTGLLTTKLRIPALLAGILTMIGLYSVNLHVMGKSNVGLLQNETVFTILENSLGLSVAMSGLVVGLVFAVAIAVVIYWFFGTELGTAVRATGFNPQMARAQGINTNTMVVLGLVISNGLVALSGATVAQANGFADVGMGVGTIVIGLASVIIGEVLFSPKTFKTSLAAVILGSIIYRLVIAFVLEMGMPPNDLKLFTAVLVAIALALPLIKEKMAGLRARA</sequence>
<evidence type="ECO:0000256" key="6">
    <source>
        <dbReference type="SAM" id="Phobius"/>
    </source>
</evidence>
<dbReference type="HOGENOM" id="CLU_067296_0_0_4"/>
<evidence type="ECO:0000256" key="3">
    <source>
        <dbReference type="ARBA" id="ARBA00022692"/>
    </source>
</evidence>
<dbReference type="RefSeq" id="WP_005433696.1">
    <property type="nucleotide sequence ID" value="NZ_JH815514.1"/>
</dbReference>
<feature type="transmembrane region" description="Helical" evidence="6">
    <location>
        <begin position="12"/>
        <end position="29"/>
    </location>
</feature>
<keyword evidence="3 6" id="KW-0812">Transmembrane</keyword>
<dbReference type="eggNOG" id="COG4120">
    <property type="taxonomic scope" value="Bacteria"/>
</dbReference>
<feature type="transmembrane region" description="Helical" evidence="6">
    <location>
        <begin position="237"/>
        <end position="260"/>
    </location>
</feature>
<comment type="subcellular location">
    <subcellularLocation>
        <location evidence="1">Cell membrane</location>
        <topology evidence="1">Multi-pass membrane protein</topology>
    </subcellularLocation>
</comment>
<dbReference type="OrthoDB" id="9778389at2"/>
<dbReference type="CDD" id="cd06574">
    <property type="entry name" value="TM_PBP1_branched-chain-AA_like"/>
    <property type="match status" value="1"/>
</dbReference>
<dbReference type="GO" id="GO:0005886">
    <property type="term" value="C:plasma membrane"/>
    <property type="evidence" value="ECO:0007669"/>
    <property type="project" value="UniProtKB-SubCell"/>
</dbReference>